<dbReference type="AlphaFoldDB" id="A0A931MWD7"/>
<proteinExistence type="predicted"/>
<name>A0A931MWD7_9HYPH</name>
<dbReference type="GO" id="GO:0003677">
    <property type="term" value="F:DNA binding"/>
    <property type="evidence" value="ECO:0007669"/>
    <property type="project" value="UniProtKB-KW"/>
</dbReference>
<comment type="caution">
    <text evidence="2">The sequence shown here is derived from an EMBL/GenBank/DDBJ whole genome shotgun (WGS) entry which is preliminary data.</text>
</comment>
<gene>
    <name evidence="2" type="ORF">I5731_02790</name>
</gene>
<feature type="domain" description="Restriction endonuclease type I HsdR N-terminal" evidence="1">
    <location>
        <begin position="61"/>
        <end position="129"/>
    </location>
</feature>
<organism evidence="2 3">
    <name type="scientific">Methylobrevis albus</name>
    <dbReference type="NCBI Taxonomy" id="2793297"/>
    <lineage>
        <taxon>Bacteria</taxon>
        <taxon>Pseudomonadati</taxon>
        <taxon>Pseudomonadota</taxon>
        <taxon>Alphaproteobacteria</taxon>
        <taxon>Hyphomicrobiales</taxon>
        <taxon>Pleomorphomonadaceae</taxon>
        <taxon>Methylobrevis</taxon>
    </lineage>
</organism>
<dbReference type="Proteomes" id="UP000631694">
    <property type="component" value="Unassembled WGS sequence"/>
</dbReference>
<evidence type="ECO:0000313" key="3">
    <source>
        <dbReference type="Proteomes" id="UP000631694"/>
    </source>
</evidence>
<dbReference type="InterPro" id="IPR007409">
    <property type="entry name" value="Restrct_endonuc_type1_HsdR_N"/>
</dbReference>
<keyword evidence="3" id="KW-1185">Reference proteome</keyword>
<reference evidence="2" key="1">
    <citation type="submission" date="2020-12" db="EMBL/GenBank/DDBJ databases">
        <title>Methylobrevis albus sp. nov., isolated from fresh water lack sediment.</title>
        <authorList>
            <person name="Zou Q."/>
        </authorList>
    </citation>
    <scope>NUCLEOTIDE SEQUENCE</scope>
    <source>
        <strain evidence="2">L22</strain>
    </source>
</reference>
<evidence type="ECO:0000313" key="2">
    <source>
        <dbReference type="EMBL" id="MBH0236738.1"/>
    </source>
</evidence>
<dbReference type="EMBL" id="JADZLT010000040">
    <property type="protein sequence ID" value="MBH0236738.1"/>
    <property type="molecule type" value="Genomic_DNA"/>
</dbReference>
<dbReference type="GO" id="GO:0009035">
    <property type="term" value="F:type I site-specific deoxyribonuclease activity"/>
    <property type="evidence" value="ECO:0007669"/>
    <property type="project" value="UniProtKB-EC"/>
</dbReference>
<dbReference type="Pfam" id="PF04313">
    <property type="entry name" value="HSDR_N"/>
    <property type="match status" value="1"/>
</dbReference>
<sequence length="370" mass="41913">MKTKDEFRASLVTYAERALKIRDHLKNEEATKLSLILPFVSMLGFDDRDPTEVAAEHASDFSEKYKNRVDYAILLDMKPIMAIECKSAGGTRKDDRGQLKSYFNAAKSVKIGILTDGIVYEFFVDSNEPNMMDDEPFLVADFEAIAKGQLSDSVTDGLFALTKWKFDPEMVSENAKRNILLTAFFQYLSEQFSNPSVEFTRFLLKENDVKHVRTNAIEVYRGIVKLAFRDVFNANVLRRLEIPDSAPVVAPARVEAPPVEPVKSAEKGIITTDAEIAAFNALRMRLAFLCGGDKEAFKKISRLAYKDYQGKMVVFYAMERRGRIADIIEQRDGTVKYSVDNDGETTQSANLDDVDQIMLKNYRNRIAIIE</sequence>
<evidence type="ECO:0000259" key="1">
    <source>
        <dbReference type="Pfam" id="PF04313"/>
    </source>
</evidence>
<dbReference type="GO" id="GO:0009307">
    <property type="term" value="P:DNA restriction-modification system"/>
    <property type="evidence" value="ECO:0007669"/>
    <property type="project" value="UniProtKB-KW"/>
</dbReference>
<accession>A0A931MWD7</accession>
<dbReference type="GO" id="GO:0005524">
    <property type="term" value="F:ATP binding"/>
    <property type="evidence" value="ECO:0007669"/>
    <property type="project" value="UniProtKB-KW"/>
</dbReference>
<dbReference type="RefSeq" id="WP_197309839.1">
    <property type="nucleotide sequence ID" value="NZ_JADZLT010000040.1"/>
</dbReference>
<protein>
    <submittedName>
        <fullName evidence="2">Type I restriction enzyme HsdR N-terminal domain-containing protein</fullName>
    </submittedName>
</protein>